<dbReference type="Gene3D" id="1.10.150.320">
    <property type="entry name" value="Photosystem II 12 kDa extrinsic protein"/>
    <property type="match status" value="1"/>
</dbReference>
<dbReference type="SMART" id="SM00278">
    <property type="entry name" value="HhH1"/>
    <property type="match status" value="2"/>
</dbReference>
<gene>
    <name evidence="4" type="ORF">QJS35_15475</name>
</gene>
<dbReference type="EMBL" id="JASKHM010000008">
    <property type="protein sequence ID" value="MEQ4483795.1"/>
    <property type="molecule type" value="Genomic_DNA"/>
</dbReference>
<organism evidence="4 5">
    <name type="scientific">Cohnella silvisoli</name>
    <dbReference type="NCBI Taxonomy" id="2873699"/>
    <lineage>
        <taxon>Bacteria</taxon>
        <taxon>Bacillati</taxon>
        <taxon>Bacillota</taxon>
        <taxon>Bacilli</taxon>
        <taxon>Bacillales</taxon>
        <taxon>Paenibacillaceae</taxon>
        <taxon>Cohnella</taxon>
    </lineage>
</organism>
<dbReference type="InterPro" id="IPR051675">
    <property type="entry name" value="Endo/Exo/Phosphatase_dom_1"/>
</dbReference>
<keyword evidence="2" id="KW-0812">Transmembrane</keyword>
<evidence type="ECO:0000259" key="3">
    <source>
        <dbReference type="SMART" id="SM00278"/>
    </source>
</evidence>
<evidence type="ECO:0000256" key="1">
    <source>
        <dbReference type="SAM" id="MobiDB-lite"/>
    </source>
</evidence>
<feature type="region of interest" description="Disordered" evidence="1">
    <location>
        <begin position="56"/>
        <end position="149"/>
    </location>
</feature>
<dbReference type="InterPro" id="IPR010994">
    <property type="entry name" value="RuvA_2-like"/>
</dbReference>
<feature type="domain" description="Helix-hairpin-helix DNA-binding motif class 1" evidence="3">
    <location>
        <begin position="162"/>
        <end position="181"/>
    </location>
</feature>
<keyword evidence="5" id="KW-1185">Reference proteome</keyword>
<name>A0ABV1KUK2_9BACL</name>
<dbReference type="SUPFAM" id="SSF47781">
    <property type="entry name" value="RuvA domain 2-like"/>
    <property type="match status" value="1"/>
</dbReference>
<keyword evidence="2" id="KW-1133">Transmembrane helix</keyword>
<evidence type="ECO:0000313" key="4">
    <source>
        <dbReference type="EMBL" id="MEQ4483795.1"/>
    </source>
</evidence>
<dbReference type="NCBIfam" id="TIGR00426">
    <property type="entry name" value="competence protein ComEA helix-hairpin-helix repeat region"/>
    <property type="match status" value="1"/>
</dbReference>
<feature type="domain" description="Helix-hairpin-helix DNA-binding motif class 1" evidence="3">
    <location>
        <begin position="192"/>
        <end position="211"/>
    </location>
</feature>
<protein>
    <submittedName>
        <fullName evidence="4">Helix-hairpin-helix domain-containing protein</fullName>
    </submittedName>
</protein>
<feature type="compositionally biased region" description="Basic and acidic residues" evidence="1">
    <location>
        <begin position="82"/>
        <end position="91"/>
    </location>
</feature>
<feature type="compositionally biased region" description="Polar residues" evidence="1">
    <location>
        <begin position="56"/>
        <end position="76"/>
    </location>
</feature>
<accession>A0ABV1KUK2</accession>
<reference evidence="4 5" key="1">
    <citation type="journal article" date="2023" name="Genome Announc.">
        <title>Pan-Genome Analyses of the Genus Cohnella and Proposal of the Novel Species Cohnella silvisoli sp. nov., Isolated from Forest Soil.</title>
        <authorList>
            <person name="Wang C."/>
            <person name="Mao L."/>
            <person name="Bao G."/>
            <person name="Zhu H."/>
        </authorList>
    </citation>
    <scope>NUCLEOTIDE SEQUENCE [LARGE SCALE GENOMIC DNA]</scope>
    <source>
        <strain evidence="4 5">NL03-T5-1</strain>
    </source>
</reference>
<dbReference type="RefSeq" id="WP_232186040.1">
    <property type="nucleotide sequence ID" value="NZ_JAIOAP010000007.1"/>
</dbReference>
<feature type="transmembrane region" description="Helical" evidence="2">
    <location>
        <begin position="12"/>
        <end position="30"/>
    </location>
</feature>
<sequence>MAKGSLLKTNKIIVTGMMLTGGLLLAYALFHSSKDASIPGWVSVNEPLKATIENLQNTQESNSSQTPRASANSLSDLQGGELKGDKVEGDAVKGNAYEAKGSEVQGEAAKGGTVEGKEATGEGANGKNVDSHEEGSAGNTPTKPDIESDHSTLLDLNQATQSDLDNLPGIGPSKAKAIIAYREKLNGFRNVEQLLEVKGIGPKVLERISSKIRISATK</sequence>
<dbReference type="Pfam" id="PF12836">
    <property type="entry name" value="HHH_3"/>
    <property type="match status" value="1"/>
</dbReference>
<keyword evidence="2" id="KW-0472">Membrane</keyword>
<evidence type="ECO:0000313" key="5">
    <source>
        <dbReference type="Proteomes" id="UP001493487"/>
    </source>
</evidence>
<comment type="caution">
    <text evidence="4">The sequence shown here is derived from an EMBL/GenBank/DDBJ whole genome shotgun (WGS) entry which is preliminary data.</text>
</comment>
<proteinExistence type="predicted"/>
<dbReference type="InterPro" id="IPR004509">
    <property type="entry name" value="Competence_ComEA_HhH"/>
</dbReference>
<evidence type="ECO:0000256" key="2">
    <source>
        <dbReference type="SAM" id="Phobius"/>
    </source>
</evidence>
<dbReference type="PANTHER" id="PTHR21180">
    <property type="entry name" value="ENDONUCLEASE/EXONUCLEASE/PHOSPHATASE FAMILY DOMAIN-CONTAINING PROTEIN 1"/>
    <property type="match status" value="1"/>
</dbReference>
<dbReference type="PANTHER" id="PTHR21180:SF32">
    <property type="entry name" value="ENDONUCLEASE_EXONUCLEASE_PHOSPHATASE FAMILY DOMAIN-CONTAINING PROTEIN 1"/>
    <property type="match status" value="1"/>
</dbReference>
<dbReference type="Proteomes" id="UP001493487">
    <property type="component" value="Unassembled WGS sequence"/>
</dbReference>
<dbReference type="InterPro" id="IPR003583">
    <property type="entry name" value="Hlx-hairpin-Hlx_DNA-bd_motif"/>
</dbReference>